<sequence>MELRLTRAILWLGPDESVLGERAQQVRLREDGLAVRALPRAGAPQAPRRFAALRGVHQTSCPGWFVFLGAELGPGPTDSLDVQVVRSREAGLLNSATDEILDAACDGAAALRWAGVLRFAWGMAHEIDFMRWRFARAAATLAAMLAEETDDPARLRKRAELLWSGG</sequence>
<dbReference type="EMBL" id="JAQNDN010000018">
    <property type="protein sequence ID" value="MDC0671901.1"/>
    <property type="molecule type" value="Genomic_DNA"/>
</dbReference>
<proteinExistence type="predicted"/>
<dbReference type="Proteomes" id="UP001217838">
    <property type="component" value="Unassembled WGS sequence"/>
</dbReference>
<comment type="caution">
    <text evidence="1">The sequence shown here is derived from an EMBL/GenBank/DDBJ whole genome shotgun (WGS) entry which is preliminary data.</text>
</comment>
<evidence type="ECO:0000313" key="1">
    <source>
        <dbReference type="EMBL" id="MDC0671901.1"/>
    </source>
</evidence>
<dbReference type="RefSeq" id="WP_272002782.1">
    <property type="nucleotide sequence ID" value="NZ_JAQNDN010000018.1"/>
</dbReference>
<reference evidence="1 2" key="1">
    <citation type="submission" date="2022-11" db="EMBL/GenBank/DDBJ databases">
        <title>Minimal conservation of predation-associated metabolite biosynthetic gene clusters underscores biosynthetic potential of Myxococcota including descriptions for ten novel species: Archangium lansinium sp. nov., Myxococcus landrumus sp. nov., Nannocystis bai.</title>
        <authorList>
            <person name="Ahearne A."/>
            <person name="Stevens C."/>
            <person name="Dowd S."/>
        </authorList>
    </citation>
    <scope>NUCLEOTIDE SEQUENCE [LARGE SCALE GENOMIC DNA]</scope>
    <source>
        <strain evidence="1 2">NCELM</strain>
    </source>
</reference>
<gene>
    <name evidence="1" type="ORF">POL58_29420</name>
</gene>
<keyword evidence="2" id="KW-1185">Reference proteome</keyword>
<organism evidence="1 2">
    <name type="scientific">Nannocystis radixulma</name>
    <dbReference type="NCBI Taxonomy" id="2995305"/>
    <lineage>
        <taxon>Bacteria</taxon>
        <taxon>Pseudomonadati</taxon>
        <taxon>Myxococcota</taxon>
        <taxon>Polyangia</taxon>
        <taxon>Nannocystales</taxon>
        <taxon>Nannocystaceae</taxon>
        <taxon>Nannocystis</taxon>
    </lineage>
</organism>
<accession>A0ABT5BG08</accession>
<name>A0ABT5BG08_9BACT</name>
<protein>
    <submittedName>
        <fullName evidence="1">Uncharacterized protein</fullName>
    </submittedName>
</protein>
<evidence type="ECO:0000313" key="2">
    <source>
        <dbReference type="Proteomes" id="UP001217838"/>
    </source>
</evidence>